<dbReference type="AlphaFoldDB" id="A0A4U1IU18"/>
<dbReference type="OrthoDB" id="5487032at2"/>
<protein>
    <recommendedName>
        <fullName evidence="1">Pyrrolo-quinoline quinone repeat domain-containing protein</fullName>
    </recommendedName>
</protein>
<dbReference type="Pfam" id="PF13360">
    <property type="entry name" value="PQQ_2"/>
    <property type="match status" value="1"/>
</dbReference>
<evidence type="ECO:0000313" key="2">
    <source>
        <dbReference type="EMBL" id="TKC97897.1"/>
    </source>
</evidence>
<dbReference type="EMBL" id="SSMQ01000079">
    <property type="protein sequence ID" value="TKC97897.1"/>
    <property type="molecule type" value="Genomic_DNA"/>
</dbReference>
<accession>A0A4U1IU18</accession>
<keyword evidence="3" id="KW-1185">Reference proteome</keyword>
<dbReference type="InterPro" id="IPR015943">
    <property type="entry name" value="WD40/YVTN_repeat-like_dom_sf"/>
</dbReference>
<evidence type="ECO:0000313" key="3">
    <source>
        <dbReference type="Proteomes" id="UP000309215"/>
    </source>
</evidence>
<dbReference type="RefSeq" id="WP_136935094.1">
    <property type="nucleotide sequence ID" value="NZ_SSMQ01000079.1"/>
</dbReference>
<organism evidence="2 3">
    <name type="scientific">Polyangium fumosum</name>
    <dbReference type="NCBI Taxonomy" id="889272"/>
    <lineage>
        <taxon>Bacteria</taxon>
        <taxon>Pseudomonadati</taxon>
        <taxon>Myxococcota</taxon>
        <taxon>Polyangia</taxon>
        <taxon>Polyangiales</taxon>
        <taxon>Polyangiaceae</taxon>
        <taxon>Polyangium</taxon>
    </lineage>
</organism>
<name>A0A4U1IU18_9BACT</name>
<sequence>MPRLPLTEPELLFSSQAPRSWSGFLERPVIAEQGLLLAGDDASVVGVDGATGRAIYTLHVPLEATDAYAGLPMPWNDGRALVPVYQKDASLKVYDVSPAGAIGLVDAPGAEEEARGNDMRIFGSDGSCKLFLMPLARASDDHYLVSWLYRQVRFYRTECRSFARGLRWGSEEAMLATTSNVVLGVTVPVRGTDDRGTLVARSIEDGQVLWSLGARSRTVAGAGAGMFFVLDRSARVAEDAARKIARDEELLEALAEEPALMGEALDSLLRSLLAQRPVRAPSRIVALDAATGIVRWEAQVPGDVVSIAGPGGGMLAVVGVAGTAAHLHRFDAETGAARGASSLGAGWPGSPFDPWSGRLSFELWSTEMPAIVAVDEHAIAWSSPEALFVERLEEPFTRLWRWTLPAPCRAFRPRVLDRVLNEPSISVGDGRIYLRDGWSLWGIGERR</sequence>
<evidence type="ECO:0000259" key="1">
    <source>
        <dbReference type="Pfam" id="PF13360"/>
    </source>
</evidence>
<dbReference type="InterPro" id="IPR011047">
    <property type="entry name" value="Quinoprotein_ADH-like_sf"/>
</dbReference>
<dbReference type="Gene3D" id="2.130.10.10">
    <property type="entry name" value="YVTN repeat-like/Quinoprotein amine dehydrogenase"/>
    <property type="match status" value="1"/>
</dbReference>
<comment type="caution">
    <text evidence="2">The sequence shown here is derived from an EMBL/GenBank/DDBJ whole genome shotgun (WGS) entry which is preliminary data.</text>
</comment>
<feature type="domain" description="Pyrrolo-quinoline quinone repeat" evidence="1">
    <location>
        <begin position="282"/>
        <end position="337"/>
    </location>
</feature>
<dbReference type="Proteomes" id="UP000309215">
    <property type="component" value="Unassembled WGS sequence"/>
</dbReference>
<proteinExistence type="predicted"/>
<dbReference type="InterPro" id="IPR002372">
    <property type="entry name" value="PQQ_rpt_dom"/>
</dbReference>
<reference evidence="2 3" key="1">
    <citation type="submission" date="2019-04" db="EMBL/GenBank/DDBJ databases">
        <authorList>
            <person name="Li Y."/>
            <person name="Wang J."/>
        </authorList>
    </citation>
    <scope>NUCLEOTIDE SEQUENCE [LARGE SCALE GENOMIC DNA]</scope>
    <source>
        <strain evidence="2 3">DSM 14668</strain>
    </source>
</reference>
<gene>
    <name evidence="2" type="ORF">E8A74_43710</name>
</gene>
<dbReference type="SUPFAM" id="SSF50998">
    <property type="entry name" value="Quinoprotein alcohol dehydrogenase-like"/>
    <property type="match status" value="1"/>
</dbReference>